<dbReference type="RefSeq" id="WP_179584047.1">
    <property type="nucleotide sequence ID" value="NZ_JACBYR010000001.1"/>
</dbReference>
<dbReference type="GO" id="GO:0046872">
    <property type="term" value="F:metal ion binding"/>
    <property type="evidence" value="ECO:0007669"/>
    <property type="project" value="UniProtKB-UniRule"/>
</dbReference>
<dbReference type="EMBL" id="JACBYR010000001">
    <property type="protein sequence ID" value="NYE81786.1"/>
    <property type="molecule type" value="Genomic_DNA"/>
</dbReference>
<dbReference type="GO" id="GO:0070818">
    <property type="term" value="F:protoporphyrinogen oxidase activity"/>
    <property type="evidence" value="ECO:0007669"/>
    <property type="project" value="UniProtKB-UniRule"/>
</dbReference>
<evidence type="ECO:0000256" key="1">
    <source>
        <dbReference type="PIRNR" id="PIRNR004638"/>
    </source>
</evidence>
<keyword evidence="4" id="KW-1185">Reference proteome</keyword>
<comment type="similarity">
    <text evidence="1">Belongs to the HemJ family.</text>
</comment>
<dbReference type="PIRSF" id="PIRSF004638">
    <property type="entry name" value="UCP004638"/>
    <property type="match status" value="1"/>
</dbReference>
<keyword evidence="1" id="KW-0408">Iron</keyword>
<proteinExistence type="inferred from homology"/>
<dbReference type="EC" id="1.3.99.-" evidence="1"/>
<feature type="transmembrane region" description="Helical" evidence="2">
    <location>
        <begin position="56"/>
        <end position="75"/>
    </location>
</feature>
<keyword evidence="1" id="KW-0479">Metal-binding</keyword>
<keyword evidence="1 2" id="KW-0472">Membrane</keyword>
<dbReference type="UniPathway" id="UPA00251">
    <property type="reaction ID" value="UER00324"/>
</dbReference>
<dbReference type="Pfam" id="PF03653">
    <property type="entry name" value="UPF0093"/>
    <property type="match status" value="1"/>
</dbReference>
<dbReference type="AlphaFoldDB" id="A0A7Y9IRT9"/>
<keyword evidence="1" id="KW-1003">Cell membrane</keyword>
<feature type="transmembrane region" description="Helical" evidence="2">
    <location>
        <begin position="81"/>
        <end position="99"/>
    </location>
</feature>
<name>A0A7Y9IRT9_9BURK</name>
<evidence type="ECO:0000313" key="3">
    <source>
        <dbReference type="EMBL" id="NYE81786.1"/>
    </source>
</evidence>
<gene>
    <name evidence="3" type="ORF">FHW18_001057</name>
</gene>
<comment type="caution">
    <text evidence="3">The sequence shown here is derived from an EMBL/GenBank/DDBJ whole genome shotgun (WGS) entry which is preliminary data.</text>
</comment>
<keyword evidence="2" id="KW-1133">Transmembrane helix</keyword>
<keyword evidence="1" id="KW-0349">Heme</keyword>
<dbReference type="InterPro" id="IPR005265">
    <property type="entry name" value="HemJ-like"/>
</dbReference>
<sequence length="138" mass="14580">MTLASSYVWLKAFHVASALVFVGGLVGTSVFIRSVLFTSEAASAMAETVRRWDRRVTLPAMLLAWGFGIALAFLGGWTGTLWLPAKAALVVVLSAVHGIQAGQLRRIVNRIPGRAGRTGPLIVCALIAIAILAVVKPS</sequence>
<comment type="catalytic activity">
    <reaction evidence="1">
        <text>protoporphyrinogen IX + 3 A = protoporphyrin IX + 3 AH2</text>
        <dbReference type="Rhea" id="RHEA:62000"/>
        <dbReference type="ChEBI" id="CHEBI:13193"/>
        <dbReference type="ChEBI" id="CHEBI:17499"/>
        <dbReference type="ChEBI" id="CHEBI:57306"/>
        <dbReference type="ChEBI" id="CHEBI:57307"/>
    </reaction>
</comment>
<evidence type="ECO:0000313" key="4">
    <source>
        <dbReference type="Proteomes" id="UP000542125"/>
    </source>
</evidence>
<comment type="pathway">
    <text evidence="1">Porphyrin-containing compound metabolism; protoporphyrin-IX biosynthesis; protoporphyrin-IX from protoporphyrinogen-IX: step 1/1.</text>
</comment>
<feature type="transmembrane region" description="Helical" evidence="2">
    <location>
        <begin position="119"/>
        <end position="135"/>
    </location>
</feature>
<dbReference type="GO" id="GO:0006782">
    <property type="term" value="P:protoporphyrinogen IX biosynthetic process"/>
    <property type="evidence" value="ECO:0007669"/>
    <property type="project" value="UniProtKB-UniRule"/>
</dbReference>
<accession>A0A7Y9IRT9</accession>
<comment type="function">
    <text evidence="1">Catalyzes the oxidation of protoporphyrinogen IX to protoporphyrin IX.</text>
</comment>
<organism evidence="3 4">
    <name type="scientific">Pigmentiphaga litoralis</name>
    <dbReference type="NCBI Taxonomy" id="516702"/>
    <lineage>
        <taxon>Bacteria</taxon>
        <taxon>Pseudomonadati</taxon>
        <taxon>Pseudomonadota</taxon>
        <taxon>Betaproteobacteria</taxon>
        <taxon>Burkholderiales</taxon>
        <taxon>Alcaligenaceae</taxon>
        <taxon>Pigmentiphaga</taxon>
    </lineage>
</organism>
<protein>
    <recommendedName>
        <fullName evidence="1">Protoporphyrinogen IX oxidase</fullName>
        <ecNumber evidence="1">1.3.99.-</ecNumber>
    </recommendedName>
</protein>
<reference evidence="3 4" key="1">
    <citation type="submission" date="2020-07" db="EMBL/GenBank/DDBJ databases">
        <title>Genomic Encyclopedia of Type Strains, Phase IV (KMG-V): Genome sequencing to study the core and pangenomes of soil and plant-associated prokaryotes.</title>
        <authorList>
            <person name="Whitman W."/>
        </authorList>
    </citation>
    <scope>NUCLEOTIDE SEQUENCE [LARGE SCALE GENOMIC DNA]</scope>
    <source>
        <strain evidence="3 4">SAS40</strain>
    </source>
</reference>
<evidence type="ECO:0000256" key="2">
    <source>
        <dbReference type="SAM" id="Phobius"/>
    </source>
</evidence>
<keyword evidence="2" id="KW-0812">Transmembrane</keyword>
<dbReference type="Proteomes" id="UP000542125">
    <property type="component" value="Unassembled WGS sequence"/>
</dbReference>
<comment type="cofactor">
    <cofactor evidence="1">
        <name>heme b</name>
        <dbReference type="ChEBI" id="CHEBI:60344"/>
    </cofactor>
    <text evidence="1">Binds 1 heme b (iron(II)-protoporphyrin IX) group per subunit.</text>
</comment>
<feature type="transmembrane region" description="Helical" evidence="2">
    <location>
        <begin position="12"/>
        <end position="36"/>
    </location>
</feature>
<dbReference type="GO" id="GO:0005886">
    <property type="term" value="C:plasma membrane"/>
    <property type="evidence" value="ECO:0007669"/>
    <property type="project" value="UniProtKB-UniRule"/>
</dbReference>